<dbReference type="SFLD" id="SFLDG01065">
    <property type="entry name" value="anaerobic_coproporphyrinogen-I"/>
    <property type="match status" value="1"/>
</dbReference>
<dbReference type="Gene3D" id="3.20.20.70">
    <property type="entry name" value="Aldolase class I"/>
    <property type="match status" value="1"/>
</dbReference>
<dbReference type="SFLD" id="SFLDF00310">
    <property type="entry name" value="oxygen-independent_coproporphy"/>
    <property type="match status" value="1"/>
</dbReference>
<keyword evidence="7" id="KW-1185">Reference proteome</keyword>
<keyword evidence="4" id="KW-0411">Iron-sulfur</keyword>
<dbReference type="PANTHER" id="PTHR13932">
    <property type="entry name" value="COPROPORPHYRINIGEN III OXIDASE"/>
    <property type="match status" value="1"/>
</dbReference>
<dbReference type="KEGG" id="cpy:Cphy_0550"/>
<dbReference type="OrthoDB" id="9808022at2"/>
<keyword evidence="6" id="KW-0560">Oxidoreductase</keyword>
<dbReference type="GO" id="GO:0046872">
    <property type="term" value="F:metal ion binding"/>
    <property type="evidence" value="ECO:0007669"/>
    <property type="project" value="UniProtKB-KW"/>
</dbReference>
<dbReference type="eggNOG" id="COG0635">
    <property type="taxonomic scope" value="Bacteria"/>
</dbReference>
<evidence type="ECO:0000313" key="6">
    <source>
        <dbReference type="EMBL" id="ABX40937.1"/>
    </source>
</evidence>
<dbReference type="InterPro" id="IPR007197">
    <property type="entry name" value="rSAM"/>
</dbReference>
<dbReference type="RefSeq" id="WP_012198581.1">
    <property type="nucleotide sequence ID" value="NC_010001.1"/>
</dbReference>
<dbReference type="SUPFAM" id="SSF102114">
    <property type="entry name" value="Radical SAM enzymes"/>
    <property type="match status" value="1"/>
</dbReference>
<dbReference type="NCBIfam" id="TIGR03994">
    <property type="entry name" value="rSAM_HemZ"/>
    <property type="match status" value="1"/>
</dbReference>
<evidence type="ECO:0000256" key="3">
    <source>
        <dbReference type="ARBA" id="ARBA00023004"/>
    </source>
</evidence>
<dbReference type="EMBL" id="CP000885">
    <property type="protein sequence ID" value="ABX40937.1"/>
    <property type="molecule type" value="Genomic_DNA"/>
</dbReference>
<organism evidence="6 7">
    <name type="scientific">Lachnoclostridium phytofermentans (strain ATCC 700394 / DSM 18823 / ISDg)</name>
    <name type="common">Clostridium phytofermentans</name>
    <dbReference type="NCBI Taxonomy" id="357809"/>
    <lineage>
        <taxon>Bacteria</taxon>
        <taxon>Bacillati</taxon>
        <taxon>Bacillota</taxon>
        <taxon>Clostridia</taxon>
        <taxon>Lachnospirales</taxon>
        <taxon>Lachnospiraceae</taxon>
    </lineage>
</organism>
<dbReference type="SMART" id="SM00729">
    <property type="entry name" value="Elp3"/>
    <property type="match status" value="1"/>
</dbReference>
<dbReference type="InterPro" id="IPR013785">
    <property type="entry name" value="Aldolase_TIM"/>
</dbReference>
<dbReference type="SFLD" id="SFLDS00029">
    <property type="entry name" value="Radical_SAM"/>
    <property type="match status" value="1"/>
</dbReference>
<dbReference type="GO" id="GO:0051539">
    <property type="term" value="F:4 iron, 4 sulfur cluster binding"/>
    <property type="evidence" value="ECO:0007669"/>
    <property type="project" value="TreeGrafter"/>
</dbReference>
<dbReference type="InterPro" id="IPR058240">
    <property type="entry name" value="rSAM_sf"/>
</dbReference>
<reference evidence="7" key="1">
    <citation type="submission" date="2007-11" db="EMBL/GenBank/DDBJ databases">
        <title>Complete genome sequence of Clostridium phytofermentans ISDg.</title>
        <authorList>
            <person name="Leschine S.B."/>
            <person name="Warnick T.A."/>
            <person name="Blanchard J.L."/>
            <person name="Schnell D.J."/>
            <person name="Petit E.L."/>
            <person name="LaTouf W.G."/>
            <person name="Copeland A."/>
            <person name="Lucas S."/>
            <person name="Lapidus A."/>
            <person name="Barry K."/>
            <person name="Glavina del Rio T."/>
            <person name="Dalin E."/>
            <person name="Tice H."/>
            <person name="Pitluck S."/>
            <person name="Kiss H."/>
            <person name="Brettin T."/>
            <person name="Bruce D."/>
            <person name="Detter J.C."/>
            <person name="Han C."/>
            <person name="Kuske C."/>
            <person name="Schmutz J."/>
            <person name="Larimer F."/>
            <person name="Land M."/>
            <person name="Hauser L."/>
            <person name="Kyrpides N."/>
            <person name="Kim E.A."/>
            <person name="Richardson P."/>
        </authorList>
    </citation>
    <scope>NUCLEOTIDE SEQUENCE [LARGE SCALE GENOMIC DNA]</scope>
    <source>
        <strain evidence="7">ATCC 700394 / DSM 18823 / ISDg</strain>
    </source>
</reference>
<evidence type="ECO:0000313" key="7">
    <source>
        <dbReference type="Proteomes" id="UP000000370"/>
    </source>
</evidence>
<sequence>MIQLTMIGEDYEQDIAPLLKSFYPKEEIKIEKYQTETEQALSTETTLVLRLFLDRFEVALYEDTILRKREEKILSEYPLTRSIYRNALLRVLYLLLSDYTKESLPWGIMTGIRPTKQVLERLEDGVTEEDIKKYLKEEYYCSDEKIALSLNVAKREHEILKDLSYQNGYSIYIGIPFCPSTCHYCSFTSYPLERFEHLVEPYLMALTKEMEYASTCLDKPLSTLYVGGGTPTTLSAKQLEYLLTKIDHYFGIKGLKELTVEAGRPDSITREKLQVLKDFGVSRISINPQSMRQKTLDLIGRKHTATQIEEAFYLAREIGHDNINMDIIIGLSGENPSDVIYTLDRIKSMNPDSLTVHTLAIKRAARLNTQKEQYKDMEAVRVSDMLAETVKFAKENNYDPYYLYRQKNMAENLENVGYARYGKEGIYNILIMEEKQTILALGAGGSSKFVFHKENRIERVENVKSVMDYTERIDEMIQRKKDFLRNSIKDL</sequence>
<proteinExistence type="predicted"/>
<feature type="domain" description="Radical SAM core" evidence="5">
    <location>
        <begin position="163"/>
        <end position="399"/>
    </location>
</feature>
<gene>
    <name evidence="6" type="ordered locus">Cphy_0550</name>
</gene>
<keyword evidence="1" id="KW-0949">S-adenosyl-L-methionine</keyword>
<dbReference type="Pfam" id="PF04055">
    <property type="entry name" value="Radical_SAM"/>
    <property type="match status" value="1"/>
</dbReference>
<dbReference type="InterPro" id="IPR023995">
    <property type="entry name" value="HemZ"/>
</dbReference>
<protein>
    <submittedName>
        <fullName evidence="6">Coproporphyrinogen dehydrogenase</fullName>
        <ecNumber evidence="6">1.3.98.3</ecNumber>
    </submittedName>
</protein>
<evidence type="ECO:0000256" key="2">
    <source>
        <dbReference type="ARBA" id="ARBA00022723"/>
    </source>
</evidence>
<keyword evidence="2" id="KW-0479">Metal-binding</keyword>
<dbReference type="GO" id="GO:0005737">
    <property type="term" value="C:cytoplasm"/>
    <property type="evidence" value="ECO:0007669"/>
    <property type="project" value="TreeGrafter"/>
</dbReference>
<dbReference type="CDD" id="cd01335">
    <property type="entry name" value="Radical_SAM"/>
    <property type="match status" value="1"/>
</dbReference>
<dbReference type="Proteomes" id="UP000000370">
    <property type="component" value="Chromosome"/>
</dbReference>
<dbReference type="InterPro" id="IPR006638">
    <property type="entry name" value="Elp3/MiaA/NifB-like_rSAM"/>
</dbReference>
<keyword evidence="3" id="KW-0408">Iron</keyword>
<dbReference type="PANTHER" id="PTHR13932:SF1">
    <property type="entry name" value="OXYGEN-INDEPENDENT COPROPORPHYRINOGEN-III OXIDASE-LIKE PROTEIN HEMZ"/>
    <property type="match status" value="1"/>
</dbReference>
<dbReference type="HOGENOM" id="CLU_029256_1_0_9"/>
<accession>A9KIA3</accession>
<dbReference type="EC" id="1.3.98.3" evidence="6"/>
<dbReference type="GO" id="GO:0051989">
    <property type="term" value="F:coproporphyrinogen dehydrogenase activity"/>
    <property type="evidence" value="ECO:0007669"/>
    <property type="project" value="UniProtKB-EC"/>
</dbReference>
<name>A9KIA3_LACP7</name>
<evidence type="ECO:0000256" key="1">
    <source>
        <dbReference type="ARBA" id="ARBA00022691"/>
    </source>
</evidence>
<dbReference type="STRING" id="357809.Cphy_0550"/>
<dbReference type="InterPro" id="IPR034505">
    <property type="entry name" value="Coproporphyrinogen-III_oxidase"/>
</dbReference>
<evidence type="ECO:0000259" key="5">
    <source>
        <dbReference type="PROSITE" id="PS51918"/>
    </source>
</evidence>
<dbReference type="AlphaFoldDB" id="A9KIA3"/>
<dbReference type="GO" id="GO:0006779">
    <property type="term" value="P:porphyrin-containing compound biosynthetic process"/>
    <property type="evidence" value="ECO:0007669"/>
    <property type="project" value="TreeGrafter"/>
</dbReference>
<evidence type="ECO:0000256" key="4">
    <source>
        <dbReference type="ARBA" id="ARBA00023014"/>
    </source>
</evidence>
<dbReference type="PROSITE" id="PS51918">
    <property type="entry name" value="RADICAL_SAM"/>
    <property type="match status" value="1"/>
</dbReference>